<dbReference type="NCBIfam" id="TIGR01451">
    <property type="entry name" value="B_ant_repeat"/>
    <property type="match status" value="1"/>
</dbReference>
<dbReference type="SMART" id="SM00060">
    <property type="entry name" value="FN3"/>
    <property type="match status" value="1"/>
</dbReference>
<dbReference type="Pfam" id="PF18962">
    <property type="entry name" value="Por_Secre_tail"/>
    <property type="match status" value="1"/>
</dbReference>
<dbReference type="NCBIfam" id="TIGR04183">
    <property type="entry name" value="Por_Secre_tail"/>
    <property type="match status" value="1"/>
</dbReference>
<feature type="chain" id="PRO_5047151855" evidence="2">
    <location>
        <begin position="18"/>
        <end position="561"/>
    </location>
</feature>
<dbReference type="InterPro" id="IPR026444">
    <property type="entry name" value="Secre_tail"/>
</dbReference>
<dbReference type="EMBL" id="QKZR01000007">
    <property type="protein sequence ID" value="PZX37084.1"/>
    <property type="molecule type" value="Genomic_DNA"/>
</dbReference>
<accession>A0ABX5PUG9</accession>
<dbReference type="Proteomes" id="UP000248584">
    <property type="component" value="Unassembled WGS sequence"/>
</dbReference>
<comment type="caution">
    <text evidence="4">The sequence shown here is derived from an EMBL/GenBank/DDBJ whole genome shotgun (WGS) entry which is preliminary data.</text>
</comment>
<reference evidence="4 5" key="1">
    <citation type="submission" date="2018-06" db="EMBL/GenBank/DDBJ databases">
        <title>Genomic Encyclopedia of Archaeal and Bacterial Type Strains, Phase II (KMG-II): from individual species to whole genera.</title>
        <authorList>
            <person name="Goeker M."/>
        </authorList>
    </citation>
    <scope>NUCLEOTIDE SEQUENCE [LARGE SCALE GENOMIC DNA]</scope>
    <source>
        <strain evidence="4 5">DSM 17205</strain>
    </source>
</reference>
<dbReference type="InterPro" id="IPR003961">
    <property type="entry name" value="FN3_dom"/>
</dbReference>
<dbReference type="RefSeq" id="WP_015363511.1">
    <property type="nucleotide sequence ID" value="NZ_QKZR01000007.1"/>
</dbReference>
<keyword evidence="1 2" id="KW-0732">Signal</keyword>
<dbReference type="SUPFAM" id="SSF49265">
    <property type="entry name" value="Fibronectin type III"/>
    <property type="match status" value="1"/>
</dbReference>
<gene>
    <name evidence="4" type="ORF">LX97_03106</name>
</gene>
<dbReference type="InterPro" id="IPR055353">
    <property type="entry name" value="DUF7619"/>
</dbReference>
<dbReference type="CDD" id="cd00063">
    <property type="entry name" value="FN3"/>
    <property type="match status" value="1"/>
</dbReference>
<organism evidence="4 5">
    <name type="scientific">Nonlabens dokdonensis</name>
    <dbReference type="NCBI Taxonomy" id="328515"/>
    <lineage>
        <taxon>Bacteria</taxon>
        <taxon>Pseudomonadati</taxon>
        <taxon>Bacteroidota</taxon>
        <taxon>Flavobacteriia</taxon>
        <taxon>Flavobacteriales</taxon>
        <taxon>Flavobacteriaceae</taxon>
        <taxon>Nonlabens</taxon>
    </lineage>
</organism>
<feature type="domain" description="Fibronectin type-III" evidence="3">
    <location>
        <begin position="21"/>
        <end position="102"/>
    </location>
</feature>
<dbReference type="InterPro" id="IPR047589">
    <property type="entry name" value="DUF11_rpt"/>
</dbReference>
<evidence type="ECO:0000256" key="1">
    <source>
        <dbReference type="ARBA" id="ARBA00022729"/>
    </source>
</evidence>
<proteinExistence type="predicted"/>
<evidence type="ECO:0000256" key="2">
    <source>
        <dbReference type="SAM" id="SignalP"/>
    </source>
</evidence>
<dbReference type="Pfam" id="PF24595">
    <property type="entry name" value="DUF7619"/>
    <property type="match status" value="1"/>
</dbReference>
<dbReference type="InterPro" id="IPR036116">
    <property type="entry name" value="FN3_sf"/>
</dbReference>
<dbReference type="Gene3D" id="2.60.40.10">
    <property type="entry name" value="Immunoglobulins"/>
    <property type="match status" value="1"/>
</dbReference>
<dbReference type="InterPro" id="IPR013783">
    <property type="entry name" value="Ig-like_fold"/>
</dbReference>
<evidence type="ECO:0000313" key="4">
    <source>
        <dbReference type="EMBL" id="PZX37084.1"/>
    </source>
</evidence>
<feature type="signal peptide" evidence="2">
    <location>
        <begin position="1"/>
        <end position="17"/>
    </location>
</feature>
<sequence length="561" mass="61755">MSRFLLLIFLTFSVQFAQSQCLPVTQFDYSNYTGTSAEINWTPAGTETAWVIEYGVHPYNPATNSGVIIFSTGSPILVVTGLTPNVAYDFFISADCQNLGTSGQTGPVIVPSNSINGRIIYDSDSNGCSTTDPMVSGMRINAQATSVSSLFSAITDSNGNYEILVPSGNFTLDMDFNNSIVSVNPQSTNISFPNSSNNFTQDFCIVPITLQQDIVVRIIPINQARPGFNVMYDVIVSNQGTLPVSDVLKFSYNNTLMTFLSALPTQDSTTANSIFWNYTLNPFESNTYRVTINLNAPTHPTNPLNGGDIILPNASSYLNSADVDLSNNFYVLDQTVVNSYDPNDKTCLQGNTIEPDMIGEYLEYLIRFENTGTASAINVRVKDVIDTSKFDIDSFAPLNSSHEYYASITNGNEIEFYFDDINLDFNDATNDGYVLFKIKTLNSLALGDSFDNTAEIYFDFNFPIITNTETVTILNTTSVADPTENSILLSPNPSQDFISLDAAFTIESLLIYDIQGRMQSQYDESTTDFEAPISIAKLSQGVYFLVVNSDQGQETLKFIKK</sequence>
<keyword evidence="5" id="KW-1185">Reference proteome</keyword>
<evidence type="ECO:0000313" key="5">
    <source>
        <dbReference type="Proteomes" id="UP000248584"/>
    </source>
</evidence>
<name>A0ABX5PUG9_9FLAO</name>
<protein>
    <submittedName>
        <fullName evidence="4">Repeat protein (TIGR01451 family)/predicted secreted protein (Por secretion system target)</fullName>
    </submittedName>
</protein>
<evidence type="ECO:0000259" key="3">
    <source>
        <dbReference type="SMART" id="SM00060"/>
    </source>
</evidence>